<feature type="transmembrane region" description="Helical" evidence="1">
    <location>
        <begin position="7"/>
        <end position="26"/>
    </location>
</feature>
<keyword evidence="1" id="KW-0812">Transmembrane</keyword>
<protein>
    <submittedName>
        <fullName evidence="2">Uncharacterized protein</fullName>
    </submittedName>
</protein>
<keyword evidence="1" id="KW-1133">Transmembrane helix</keyword>
<sequence length="67" mass="7228">MNFSLTVISQFMIALAVVMFLLGYYLGKRKTENPLTTALIAGASAMVPPVALIILITLVMKKDIISA</sequence>
<reference evidence="2 3" key="1">
    <citation type="submission" date="2024-09" db="EMBL/GenBank/DDBJ databases">
        <authorList>
            <person name="Sun Q."/>
            <person name="Mori K."/>
        </authorList>
    </citation>
    <scope>NUCLEOTIDE SEQUENCE [LARGE SCALE GENOMIC DNA]</scope>
    <source>
        <strain evidence="2 3">CECT 8064</strain>
    </source>
</reference>
<evidence type="ECO:0000313" key="3">
    <source>
        <dbReference type="Proteomes" id="UP001589645"/>
    </source>
</evidence>
<comment type="caution">
    <text evidence="2">The sequence shown here is derived from an EMBL/GenBank/DDBJ whole genome shotgun (WGS) entry which is preliminary data.</text>
</comment>
<dbReference type="EMBL" id="JBHMEP010000015">
    <property type="protein sequence ID" value="MFB9137613.1"/>
    <property type="molecule type" value="Genomic_DNA"/>
</dbReference>
<gene>
    <name evidence="2" type="ORF">ACFFUV_21925</name>
</gene>
<dbReference type="RefSeq" id="WP_390197546.1">
    <property type="nucleotide sequence ID" value="NZ_JBHMEP010000015.1"/>
</dbReference>
<evidence type="ECO:0000256" key="1">
    <source>
        <dbReference type="SAM" id="Phobius"/>
    </source>
</evidence>
<keyword evidence="1" id="KW-0472">Membrane</keyword>
<accession>A0ABV5HTP7</accession>
<organism evidence="2 3">
    <name type="scientific">Vibrio olivae</name>
    <dbReference type="NCBI Taxonomy" id="1243002"/>
    <lineage>
        <taxon>Bacteria</taxon>
        <taxon>Pseudomonadati</taxon>
        <taxon>Pseudomonadota</taxon>
        <taxon>Gammaproteobacteria</taxon>
        <taxon>Vibrionales</taxon>
        <taxon>Vibrionaceae</taxon>
        <taxon>Vibrio</taxon>
    </lineage>
</organism>
<dbReference type="Proteomes" id="UP001589645">
    <property type="component" value="Unassembled WGS sequence"/>
</dbReference>
<proteinExistence type="predicted"/>
<keyword evidence="3" id="KW-1185">Reference proteome</keyword>
<feature type="transmembrane region" description="Helical" evidence="1">
    <location>
        <begin position="38"/>
        <end position="60"/>
    </location>
</feature>
<name>A0ABV5HTP7_9VIBR</name>
<evidence type="ECO:0000313" key="2">
    <source>
        <dbReference type="EMBL" id="MFB9137613.1"/>
    </source>
</evidence>